<evidence type="ECO:0000313" key="2">
    <source>
        <dbReference type="Proteomes" id="UP001497535"/>
    </source>
</evidence>
<gene>
    <name evidence="1" type="ORF">MENTE1834_LOCUS41408</name>
</gene>
<dbReference type="Proteomes" id="UP001497535">
    <property type="component" value="Unassembled WGS sequence"/>
</dbReference>
<proteinExistence type="predicted"/>
<dbReference type="EMBL" id="CAVMJV010000102">
    <property type="protein sequence ID" value="CAK5097577.1"/>
    <property type="molecule type" value="Genomic_DNA"/>
</dbReference>
<keyword evidence="2" id="KW-1185">Reference proteome</keyword>
<organism evidence="1 2">
    <name type="scientific">Meloidogyne enterolobii</name>
    <name type="common">Root-knot nematode worm</name>
    <name type="synonym">Meloidogyne mayaguensis</name>
    <dbReference type="NCBI Taxonomy" id="390850"/>
    <lineage>
        <taxon>Eukaryota</taxon>
        <taxon>Metazoa</taxon>
        <taxon>Ecdysozoa</taxon>
        <taxon>Nematoda</taxon>
        <taxon>Chromadorea</taxon>
        <taxon>Rhabditida</taxon>
        <taxon>Tylenchina</taxon>
        <taxon>Tylenchomorpha</taxon>
        <taxon>Tylenchoidea</taxon>
        <taxon>Meloidogynidae</taxon>
        <taxon>Meloidogyninae</taxon>
        <taxon>Meloidogyne</taxon>
    </lineage>
</organism>
<accession>A0ACB1AP32</accession>
<evidence type="ECO:0000313" key="1">
    <source>
        <dbReference type="EMBL" id="CAK5097577.1"/>
    </source>
</evidence>
<name>A0ACB1AP32_MELEN</name>
<comment type="caution">
    <text evidence="1">The sequence shown here is derived from an EMBL/GenBank/DDBJ whole genome shotgun (WGS) entry which is preliminary data.</text>
</comment>
<protein>
    <submittedName>
        <fullName evidence="1">Uncharacterized protein</fullName>
    </submittedName>
</protein>
<reference evidence="1" key="1">
    <citation type="submission" date="2023-11" db="EMBL/GenBank/DDBJ databases">
        <authorList>
            <person name="Poullet M."/>
        </authorList>
    </citation>
    <scope>NUCLEOTIDE SEQUENCE</scope>
    <source>
        <strain evidence="1">E1834</strain>
    </source>
</reference>
<sequence>MNLDGTLRIKLVILPLYKFPTIDNNQIPLISSSIIFLKKYAE</sequence>